<dbReference type="InterPro" id="IPR051012">
    <property type="entry name" value="CellSynth/LPSAsmb/PSIAsmb"/>
</dbReference>
<dbReference type="InterPro" id="IPR041166">
    <property type="entry name" value="Rubredoxin_2"/>
</dbReference>
<feature type="binding site" evidence="4">
    <location>
        <position position="375"/>
    </location>
    <ligand>
        <name>Fe cation</name>
        <dbReference type="ChEBI" id="CHEBI:24875"/>
    </ligand>
</feature>
<feature type="binding site" evidence="4">
    <location>
        <position position="358"/>
    </location>
    <ligand>
        <name>Fe cation</name>
        <dbReference type="ChEBI" id="CHEBI:24875"/>
    </ligand>
</feature>
<comment type="subcellular location">
    <subcellularLocation>
        <location evidence="4">Cell inner membrane</location>
        <topology evidence="4">Single-pass membrane protein</topology>
        <orientation evidence="4">Cytoplasmic side</orientation>
    </subcellularLocation>
</comment>
<keyword evidence="3 4" id="KW-0802">TPR repeat</keyword>
<dbReference type="Pfam" id="PF18073">
    <property type="entry name" value="Zn_ribbon_LapB"/>
    <property type="match status" value="1"/>
</dbReference>
<feature type="binding site" evidence="4">
    <location>
        <position position="372"/>
    </location>
    <ligand>
        <name>Fe cation</name>
        <dbReference type="ChEBI" id="CHEBI:24875"/>
    </ligand>
</feature>
<keyword evidence="7" id="KW-1185">Reference proteome</keyword>
<dbReference type="EMBL" id="JBAKFJ010000001">
    <property type="protein sequence ID" value="MEX0386407.1"/>
    <property type="molecule type" value="Genomic_DNA"/>
</dbReference>
<protein>
    <recommendedName>
        <fullName evidence="4">Lipopolysaccharide assembly protein B</fullName>
    </recommendedName>
</protein>
<evidence type="ECO:0000313" key="7">
    <source>
        <dbReference type="Proteomes" id="UP001556653"/>
    </source>
</evidence>
<evidence type="ECO:0000256" key="2">
    <source>
        <dbReference type="ARBA" id="ARBA00022737"/>
    </source>
</evidence>
<keyword evidence="2 4" id="KW-0677">Repeat</keyword>
<evidence type="ECO:0000313" key="6">
    <source>
        <dbReference type="EMBL" id="MEX0386407.1"/>
    </source>
</evidence>
<evidence type="ECO:0000256" key="1">
    <source>
        <dbReference type="ARBA" id="ARBA00022723"/>
    </source>
</evidence>
<dbReference type="SUPFAM" id="SSF48452">
    <property type="entry name" value="TPR-like"/>
    <property type="match status" value="1"/>
</dbReference>
<comment type="function">
    <text evidence="4">Modulates cellular lipopolysaccharide (LPS) levels by regulating LpxC, which is involved in lipid A biosynthesis. May act by modulating the proteolytic activity of FtsH towards LpxC. May also coordinate assembly of proteins involved in LPS synthesis at the plasma membrane.</text>
</comment>
<proteinExistence type="inferred from homology"/>
<evidence type="ECO:0000256" key="4">
    <source>
        <dbReference type="HAMAP-Rule" id="MF_00994"/>
    </source>
</evidence>
<evidence type="ECO:0000259" key="5">
    <source>
        <dbReference type="Pfam" id="PF18073"/>
    </source>
</evidence>
<dbReference type="NCBIfam" id="NF008757">
    <property type="entry name" value="PRK11788.1-5"/>
    <property type="match status" value="1"/>
</dbReference>
<evidence type="ECO:0000256" key="3">
    <source>
        <dbReference type="ARBA" id="ARBA00022803"/>
    </source>
</evidence>
<sequence>MWYLFWLLLPLAALSGWWVGHRKAKGAARRQRTLPRDYFQGLNYLLNEQPDRAIEVFTRMVELDEDTVETHLTLGNLFRRRGEADRAVRIHQNLIARPSLAQEQRAAALLELARDYLAAGLLDRAETLFLEALEFSEYRTTALQSLLDIYQQEREWESAIEIAQRLQRISAGDYGPQMAQFACEQAEQMIRDHADSGEIRQTIRRALGYDRRCVRASLMKCDLEQRENRWRAAIKACQRVESQDVDYIPEVLPRLEACYQATGDQGQFMGELYRLLNRYPGVSVIMKLSECIESRDGRKAAVEFLATQLRERPSVRGLDRLIELNISEDDEDRRRQRDLKVLRELFQALLGDRLPYRCVKCGFEARQLHWQCPGCRSWSSIKPRRGLEGE</sequence>
<comment type="similarity">
    <text evidence="4">Belongs to the LapB family.</text>
</comment>
<keyword evidence="4" id="KW-1003">Cell membrane</keyword>
<comment type="caution">
    <text evidence="6">The sequence shown here is derived from an EMBL/GenBank/DDBJ whole genome shotgun (WGS) entry which is preliminary data.</text>
</comment>
<dbReference type="Proteomes" id="UP001556653">
    <property type="component" value="Unassembled WGS sequence"/>
</dbReference>
<gene>
    <name evidence="4 6" type="primary">lapB</name>
    <name evidence="6" type="ORF">V6X64_05270</name>
</gene>
<dbReference type="PANTHER" id="PTHR45586">
    <property type="entry name" value="TPR REPEAT-CONTAINING PROTEIN PA4667"/>
    <property type="match status" value="1"/>
</dbReference>
<accession>A0ABV3S9J2</accession>
<keyword evidence="4" id="KW-0472">Membrane</keyword>
<keyword evidence="4" id="KW-0408">Iron</keyword>
<dbReference type="RefSeq" id="WP_367966880.1">
    <property type="nucleotide sequence ID" value="NZ_JBAKFI010000001.1"/>
</dbReference>
<feature type="topological domain" description="Cytoplasmic" evidence="4">
    <location>
        <begin position="21"/>
        <end position="390"/>
    </location>
</feature>
<name>A0ABV3S9J2_9GAMM</name>
<dbReference type="InterPro" id="IPR030865">
    <property type="entry name" value="LapB"/>
</dbReference>
<keyword evidence="4" id="KW-1133">Transmembrane helix</keyword>
<reference evidence="6 7" key="1">
    <citation type="submission" date="2024-02" db="EMBL/GenBank/DDBJ databases">
        <title>New especies of Spiribacter isolated from saline water.</title>
        <authorList>
            <person name="Leon M.J."/>
            <person name="De La Haba R."/>
            <person name="Sanchez-Porro C."/>
            <person name="Ventosa A."/>
        </authorList>
    </citation>
    <scope>NUCLEOTIDE SEQUENCE [LARGE SCALE GENOMIC DNA]</scope>
    <source>
        <strain evidence="7">ag22IC4-227</strain>
    </source>
</reference>
<keyword evidence="1 4" id="KW-0479">Metal-binding</keyword>
<dbReference type="InterPro" id="IPR011990">
    <property type="entry name" value="TPR-like_helical_dom_sf"/>
</dbReference>
<keyword evidence="4" id="KW-0997">Cell inner membrane</keyword>
<organism evidence="6 7">
    <name type="scientific">Spiribacter onubensis</name>
    <dbReference type="NCBI Taxonomy" id="3122420"/>
    <lineage>
        <taxon>Bacteria</taxon>
        <taxon>Pseudomonadati</taxon>
        <taxon>Pseudomonadota</taxon>
        <taxon>Gammaproteobacteria</taxon>
        <taxon>Chromatiales</taxon>
        <taxon>Ectothiorhodospiraceae</taxon>
        <taxon>Spiribacter</taxon>
    </lineage>
</organism>
<keyword evidence="4" id="KW-0812">Transmembrane</keyword>
<dbReference type="HAMAP" id="MF_00994">
    <property type="entry name" value="LPS_assembly_LapB"/>
    <property type="match status" value="1"/>
</dbReference>
<dbReference type="PANTHER" id="PTHR45586:SF1">
    <property type="entry name" value="LIPOPOLYSACCHARIDE ASSEMBLY PROTEIN B"/>
    <property type="match status" value="1"/>
</dbReference>
<feature type="domain" description="LapB rubredoxin metal binding" evidence="5">
    <location>
        <begin position="356"/>
        <end position="383"/>
    </location>
</feature>
<dbReference type="Gene3D" id="1.25.40.10">
    <property type="entry name" value="Tetratricopeptide repeat domain"/>
    <property type="match status" value="1"/>
</dbReference>
<feature type="binding site" evidence="4">
    <location>
        <position position="361"/>
    </location>
    <ligand>
        <name>Fe cation</name>
        <dbReference type="ChEBI" id="CHEBI:24875"/>
    </ligand>
</feature>